<dbReference type="Pfam" id="PF01019">
    <property type="entry name" value="G_glu_transpept"/>
    <property type="match status" value="1"/>
</dbReference>
<proteinExistence type="predicted"/>
<dbReference type="GO" id="GO:0103068">
    <property type="term" value="F:leukotriene C4 gamma-glutamyl transferase activity"/>
    <property type="evidence" value="ECO:0007669"/>
    <property type="project" value="UniProtKB-EC"/>
</dbReference>
<dbReference type="InterPro" id="IPR052896">
    <property type="entry name" value="GGT-like_enzyme"/>
</dbReference>
<reference evidence="2" key="1">
    <citation type="submission" date="2021-05" db="EMBL/GenBank/DDBJ databases">
        <authorList>
            <person name="Sun Q."/>
            <person name="Inoue M."/>
        </authorList>
    </citation>
    <scope>NUCLEOTIDE SEQUENCE</scope>
    <source>
        <strain evidence="2">VKM B-3255</strain>
    </source>
</reference>
<keyword evidence="2" id="KW-0012">Acyltransferase</keyword>
<dbReference type="EMBL" id="JAHCQH010000015">
    <property type="protein sequence ID" value="MBS9477407.1"/>
    <property type="molecule type" value="Genomic_DNA"/>
</dbReference>
<dbReference type="PANTHER" id="PTHR43881:SF5">
    <property type="entry name" value="GAMMA-GLUTAMYLTRANSPEPTIDASE"/>
    <property type="match status" value="1"/>
</dbReference>
<dbReference type="InterPro" id="IPR029055">
    <property type="entry name" value="Ntn_hydrolases_N"/>
</dbReference>
<dbReference type="InterPro" id="IPR043138">
    <property type="entry name" value="GGT_lsub"/>
</dbReference>
<dbReference type="PANTHER" id="PTHR43881">
    <property type="entry name" value="GAMMA-GLUTAMYLTRANSPEPTIDASE (AFU_ORTHOLOGUE AFUA_4G13580)"/>
    <property type="match status" value="1"/>
</dbReference>
<dbReference type="InterPro" id="IPR043137">
    <property type="entry name" value="GGT_ssub_C"/>
</dbReference>
<feature type="region of interest" description="Disordered" evidence="1">
    <location>
        <begin position="518"/>
        <end position="537"/>
    </location>
</feature>
<evidence type="ECO:0000313" key="3">
    <source>
        <dbReference type="Proteomes" id="UP001166585"/>
    </source>
</evidence>
<keyword evidence="3" id="KW-1185">Reference proteome</keyword>
<organism evidence="2 3">
    <name type="scientific">Ancylobacter radicis</name>
    <dbReference type="NCBI Taxonomy" id="2836179"/>
    <lineage>
        <taxon>Bacteria</taxon>
        <taxon>Pseudomonadati</taxon>
        <taxon>Pseudomonadota</taxon>
        <taxon>Alphaproteobacteria</taxon>
        <taxon>Hyphomicrobiales</taxon>
        <taxon>Xanthobacteraceae</taxon>
        <taxon>Ancylobacter</taxon>
    </lineage>
</organism>
<name>A0ABS5R8D7_9HYPH</name>
<evidence type="ECO:0000313" key="2">
    <source>
        <dbReference type="EMBL" id="MBS9477407.1"/>
    </source>
</evidence>
<sequence length="537" mass="56336">MGHGDVHESVRAGAGMVASPHHLATEAGRAVLEEGGNAVEAALAAAAAIAVVYPHMNHLGGDGFWLIRDAKGRVAYIEAAGPAGAKASRAFYRERGYDEVPVRGPLAALTVPGQVGGWTLALETARALGGRMPVRRLLEAALDHARAGSPVSASQHRLTALKKDELAAVPGFAEVFLAADGTVPAQGALLRQGRLADTLEQLGRAGLEDFYRGDVGREIATDLERAGSPVTRADIAGYRALRCPPLTVALPTLRLWGSPPPTQGLATLMILALFAKLGVKQPESLAHVHGLIEATKRAFLVRDRVVTDASRLTVDPADFLTDTALEREVAAIDMGRAAPWPHKGAPGDTIWLGAADRHGTTVSYIQSIYWEFGSGLVLPGTGVLMQNRGSSFSLDPRATNPLEPGRRPFHTLNPVLAELADGRVVAFGCMGGEGQPQTNAAVLSRYALFGVPLGAAVARPRWLLGRSWGSDSTSLKLEHGFDGALAERLERAGHEIEPLGPGVSDRLGHAGAVVFHPGRSGFEGTHDPRADGGAAGV</sequence>
<dbReference type="EC" id="2.3.2.2" evidence="2"/>
<dbReference type="RefSeq" id="WP_213755179.1">
    <property type="nucleotide sequence ID" value="NZ_JAHCQH010000015.1"/>
</dbReference>
<dbReference type="Gene3D" id="3.60.20.40">
    <property type="match status" value="1"/>
</dbReference>
<dbReference type="Gene3D" id="1.10.246.130">
    <property type="match status" value="1"/>
</dbReference>
<dbReference type="PRINTS" id="PR01210">
    <property type="entry name" value="GGTRANSPTASE"/>
</dbReference>
<protein>
    <submittedName>
        <fullName evidence="2">Gamma-glutamyltransferase</fullName>
        <ecNumber evidence="2">2.3.2.2</ecNumber>
    </submittedName>
</protein>
<evidence type="ECO:0000256" key="1">
    <source>
        <dbReference type="SAM" id="MobiDB-lite"/>
    </source>
</evidence>
<gene>
    <name evidence="2" type="ORF">KIP89_09830</name>
</gene>
<keyword evidence="2" id="KW-0808">Transferase</keyword>
<accession>A0ABS5R8D7</accession>
<dbReference type="Proteomes" id="UP001166585">
    <property type="component" value="Unassembled WGS sequence"/>
</dbReference>
<comment type="caution">
    <text evidence="2">The sequence shown here is derived from an EMBL/GenBank/DDBJ whole genome shotgun (WGS) entry which is preliminary data.</text>
</comment>
<dbReference type="SUPFAM" id="SSF56235">
    <property type="entry name" value="N-terminal nucleophile aminohydrolases (Ntn hydrolases)"/>
    <property type="match status" value="1"/>
</dbReference>